<accession>C4G877</accession>
<dbReference type="GO" id="GO:0046872">
    <property type="term" value="F:metal ion binding"/>
    <property type="evidence" value="ECO:0007669"/>
    <property type="project" value="InterPro"/>
</dbReference>
<dbReference type="RefSeq" id="WP_006905086.1">
    <property type="nucleotide sequence ID" value="NZ_GG665866.1"/>
</dbReference>
<evidence type="ECO:0000256" key="1">
    <source>
        <dbReference type="ARBA" id="ARBA00011028"/>
    </source>
</evidence>
<feature type="signal peptide" evidence="4">
    <location>
        <begin position="1"/>
        <end position="27"/>
    </location>
</feature>
<dbReference type="STRING" id="626523.GCWU000342_00039"/>
<dbReference type="PANTHER" id="PTHR42953:SF3">
    <property type="entry name" value="HIGH-AFFINITY ZINC UPTAKE SYSTEM PROTEIN ZNUA"/>
    <property type="match status" value="1"/>
</dbReference>
<evidence type="ECO:0000256" key="2">
    <source>
        <dbReference type="ARBA" id="ARBA00022448"/>
    </source>
</evidence>
<evidence type="ECO:0000256" key="3">
    <source>
        <dbReference type="ARBA" id="ARBA00022729"/>
    </source>
</evidence>
<dbReference type="SUPFAM" id="SSF53807">
    <property type="entry name" value="Helical backbone' metal receptor"/>
    <property type="match status" value="1"/>
</dbReference>
<keyword evidence="6" id="KW-1185">Reference proteome</keyword>
<dbReference type="AlphaFoldDB" id="C4G877"/>
<reference evidence="5" key="1">
    <citation type="submission" date="2009-04" db="EMBL/GenBank/DDBJ databases">
        <authorList>
            <person name="Weinstock G."/>
            <person name="Sodergren E."/>
            <person name="Clifton S."/>
            <person name="Fulton L."/>
            <person name="Fulton B."/>
            <person name="Courtney L."/>
            <person name="Fronick C."/>
            <person name="Harrison M."/>
            <person name="Strong C."/>
            <person name="Farmer C."/>
            <person name="Delahaunty K."/>
            <person name="Markovic C."/>
            <person name="Hall O."/>
            <person name="Minx P."/>
            <person name="Tomlinson C."/>
            <person name="Mitreva M."/>
            <person name="Nelson J."/>
            <person name="Hou S."/>
            <person name="Wollam A."/>
            <person name="Pepin K.H."/>
            <person name="Johnson M."/>
            <person name="Bhonagiri V."/>
            <person name="Nash W.E."/>
            <person name="Warren W."/>
            <person name="Chinwalla A."/>
            <person name="Mardis E.R."/>
            <person name="Wilson R.K."/>
        </authorList>
    </citation>
    <scope>NUCLEOTIDE SEQUENCE [LARGE SCALE GENOMIC DNA]</scope>
    <source>
        <strain evidence="5">DSM 14600</strain>
    </source>
</reference>
<keyword evidence="3 4" id="KW-0732">Signal</keyword>
<dbReference type="Gene3D" id="3.40.50.1980">
    <property type="entry name" value="Nitrogenase molybdenum iron protein domain"/>
    <property type="match status" value="2"/>
</dbReference>
<dbReference type="HOGENOM" id="CLU_016838_1_0_9"/>
<dbReference type="Pfam" id="PF01297">
    <property type="entry name" value="ZnuA"/>
    <property type="match status" value="1"/>
</dbReference>
<protein>
    <submittedName>
        <fullName evidence="5">ABC transporter, substrate-binding protein</fullName>
    </submittedName>
</protein>
<evidence type="ECO:0000313" key="6">
    <source>
        <dbReference type="Proteomes" id="UP000003494"/>
    </source>
</evidence>
<evidence type="ECO:0000313" key="5">
    <source>
        <dbReference type="EMBL" id="EEP28698.1"/>
    </source>
</evidence>
<proteinExistence type="inferred from homology"/>
<dbReference type="eggNOG" id="COG0803">
    <property type="taxonomic scope" value="Bacteria"/>
</dbReference>
<dbReference type="GO" id="GO:0030001">
    <property type="term" value="P:metal ion transport"/>
    <property type="evidence" value="ECO:0007669"/>
    <property type="project" value="InterPro"/>
</dbReference>
<name>C4G877_9FIRM</name>
<dbReference type="InterPro" id="IPR050492">
    <property type="entry name" value="Bact_metal-bind_prot9"/>
</dbReference>
<comment type="caution">
    <text evidence="5">The sequence shown here is derived from an EMBL/GenBank/DDBJ whole genome shotgun (WGS) entry which is preliminary data.</text>
</comment>
<dbReference type="EMBL" id="ACIP02000001">
    <property type="protein sequence ID" value="EEP28698.1"/>
    <property type="molecule type" value="Genomic_DNA"/>
</dbReference>
<dbReference type="PANTHER" id="PTHR42953">
    <property type="entry name" value="HIGH-AFFINITY ZINC UPTAKE SYSTEM PROTEIN ZNUA-RELATED"/>
    <property type="match status" value="1"/>
</dbReference>
<dbReference type="Proteomes" id="UP000003494">
    <property type="component" value="Unassembled WGS sequence"/>
</dbReference>
<feature type="chain" id="PRO_5005667543" evidence="4">
    <location>
        <begin position="28"/>
        <end position="336"/>
    </location>
</feature>
<organism evidence="5 6">
    <name type="scientific">Shuttleworthella satelles DSM 14600</name>
    <dbReference type="NCBI Taxonomy" id="626523"/>
    <lineage>
        <taxon>Bacteria</taxon>
        <taxon>Bacillati</taxon>
        <taxon>Bacillota</taxon>
        <taxon>Clostridia</taxon>
        <taxon>Lachnospirales</taxon>
        <taxon>Lachnospiraceae</taxon>
        <taxon>Shuttleworthella</taxon>
    </lineage>
</organism>
<sequence length="336" mass="37928">MKKKMVSLLLVPVLAMLVFTGCGFSAAKGTDGEKKSAEAGQEKYRIVCTTYPQYDWVMNLVGQLQDKFDVSYLMESGVDLHSYRPSASDMAKIEGANLFIYVGGESDGWVEDALKDRSNHSIETVNMLEALGDGKKEEEVVEGMQTEEEEKEEGQKEPEYDEHVWLSLKNAQTLVTLISDKMKKIDPSDADAIAANTQDYVNKLRELDERYENEIKKSGHKVLLFGDRFPFRYLIDDYGLKYYAAFVGCSAETEASFQTISFLAKKADELHLPVILTIEKSDQKIASTIRENTREKNQKIMAMDSLQSVSRDDIEKGKTYLKSMENNLEVLKAALN</sequence>
<dbReference type="InterPro" id="IPR006127">
    <property type="entry name" value="ZnuA-like"/>
</dbReference>
<keyword evidence="2" id="KW-0813">Transport</keyword>
<comment type="similarity">
    <text evidence="1">Belongs to the bacterial solute-binding protein 9 family.</text>
</comment>
<evidence type="ECO:0000256" key="4">
    <source>
        <dbReference type="SAM" id="SignalP"/>
    </source>
</evidence>
<dbReference type="PROSITE" id="PS51257">
    <property type="entry name" value="PROKAR_LIPOPROTEIN"/>
    <property type="match status" value="1"/>
</dbReference>
<gene>
    <name evidence="5" type="ORF">GCWU000342_00039</name>
</gene>